<dbReference type="RefSeq" id="XP_013397660.1">
    <property type="nucleotide sequence ID" value="XM_013542206.1"/>
</dbReference>
<dbReference type="AlphaFoldDB" id="A0A1S3IHC4"/>
<keyword evidence="1" id="KW-0732">Signal</keyword>
<name>A0A1S3IHC4_LINAN</name>
<accession>A0A1S3IHC4</accession>
<proteinExistence type="predicted"/>
<feature type="chain" id="PRO_5010266367" evidence="1">
    <location>
        <begin position="23"/>
        <end position="256"/>
    </location>
</feature>
<protein>
    <submittedName>
        <fullName evidence="3">Uncharacterized protein LOC106164325</fullName>
    </submittedName>
</protein>
<gene>
    <name evidence="3" type="primary">LOC106164325</name>
</gene>
<evidence type="ECO:0000313" key="2">
    <source>
        <dbReference type="Proteomes" id="UP000085678"/>
    </source>
</evidence>
<dbReference type="Proteomes" id="UP000085678">
    <property type="component" value="Unplaced"/>
</dbReference>
<sequence>MATWSLCLMVISTFASLQFATALYVVEPCSGAAGVPPGKNCRDVPVAERVPPLYPKQFVCRIQGWTGFPAQPNATFRVHVQQDNLWLFDYPNLRLRFAGPSWVGFLKLNSNFTHTGTMSYTTLPFLPNFCLCNDVGIGILKYDAFGDATFLGRETITIEYEHGDHEVDHYEKLGHHFWMDVATKLPIRFFQEGAGLQVYSEWSQQVNANDFMLPERCFGDCNKNPVHSQVKDMIKFGINPLAYARAAAIEVLRGHK</sequence>
<reference evidence="3" key="1">
    <citation type="submission" date="2025-08" db="UniProtKB">
        <authorList>
            <consortium name="RefSeq"/>
        </authorList>
    </citation>
    <scope>IDENTIFICATION</scope>
    <source>
        <tissue evidence="3">Gonads</tissue>
    </source>
</reference>
<organism evidence="2 3">
    <name type="scientific">Lingula anatina</name>
    <name type="common">Brachiopod</name>
    <name type="synonym">Lingula unguis</name>
    <dbReference type="NCBI Taxonomy" id="7574"/>
    <lineage>
        <taxon>Eukaryota</taxon>
        <taxon>Metazoa</taxon>
        <taxon>Spiralia</taxon>
        <taxon>Lophotrochozoa</taxon>
        <taxon>Brachiopoda</taxon>
        <taxon>Linguliformea</taxon>
        <taxon>Lingulata</taxon>
        <taxon>Lingulida</taxon>
        <taxon>Linguloidea</taxon>
        <taxon>Lingulidae</taxon>
        <taxon>Lingula</taxon>
    </lineage>
</organism>
<keyword evidence="2" id="KW-1185">Reference proteome</keyword>
<dbReference type="InParanoid" id="A0A1S3IHC4"/>
<evidence type="ECO:0000313" key="3">
    <source>
        <dbReference type="RefSeq" id="XP_013397660.1"/>
    </source>
</evidence>
<dbReference type="KEGG" id="lak:106164325"/>
<dbReference type="GeneID" id="106164325"/>
<feature type="signal peptide" evidence="1">
    <location>
        <begin position="1"/>
        <end position="22"/>
    </location>
</feature>
<evidence type="ECO:0000256" key="1">
    <source>
        <dbReference type="SAM" id="SignalP"/>
    </source>
</evidence>